<evidence type="ECO:0000256" key="2">
    <source>
        <dbReference type="ARBA" id="ARBA00009190"/>
    </source>
</evidence>
<comment type="similarity">
    <text evidence="2">Belongs to the GDT1 family.</text>
</comment>
<evidence type="ECO:0000256" key="1">
    <source>
        <dbReference type="ARBA" id="ARBA00004141"/>
    </source>
</evidence>
<feature type="transmembrane region" description="Helical" evidence="6">
    <location>
        <begin position="168"/>
        <end position="188"/>
    </location>
</feature>
<gene>
    <name evidence="7" type="ORF">UFOPK1808_00685</name>
</gene>
<accession>A0A6J6GEU3</accession>
<evidence type="ECO:0000256" key="4">
    <source>
        <dbReference type="ARBA" id="ARBA00022989"/>
    </source>
</evidence>
<dbReference type="AlphaFoldDB" id="A0A6J6GEU3"/>
<dbReference type="PANTHER" id="PTHR12608:SF1">
    <property type="entry name" value="TRANSMEMBRANE PROTEIN 165"/>
    <property type="match status" value="1"/>
</dbReference>
<keyword evidence="5 6" id="KW-0472">Membrane</keyword>
<comment type="subcellular location">
    <subcellularLocation>
        <location evidence="1">Membrane</location>
        <topology evidence="1">Multi-pass membrane protein</topology>
    </subcellularLocation>
</comment>
<dbReference type="PANTHER" id="PTHR12608">
    <property type="entry name" value="TRANSMEMBRANE PROTEIN HTP-1 RELATED"/>
    <property type="match status" value="1"/>
</dbReference>
<reference evidence="7" key="1">
    <citation type="submission" date="2020-05" db="EMBL/GenBank/DDBJ databases">
        <authorList>
            <person name="Chiriac C."/>
            <person name="Salcher M."/>
            <person name="Ghai R."/>
            <person name="Kavagutti S V."/>
        </authorList>
    </citation>
    <scope>NUCLEOTIDE SEQUENCE</scope>
</reference>
<evidence type="ECO:0000313" key="7">
    <source>
        <dbReference type="EMBL" id="CAB4599832.1"/>
    </source>
</evidence>
<evidence type="ECO:0000256" key="5">
    <source>
        <dbReference type="ARBA" id="ARBA00023136"/>
    </source>
</evidence>
<feature type="transmembrane region" description="Helical" evidence="6">
    <location>
        <begin position="67"/>
        <end position="84"/>
    </location>
</feature>
<name>A0A6J6GEU3_9ZZZZ</name>
<evidence type="ECO:0000256" key="6">
    <source>
        <dbReference type="SAM" id="Phobius"/>
    </source>
</evidence>
<dbReference type="Pfam" id="PF01169">
    <property type="entry name" value="GDT1"/>
    <property type="match status" value="2"/>
</dbReference>
<proteinExistence type="inferred from homology"/>
<keyword evidence="4 6" id="KW-1133">Transmembrane helix</keyword>
<organism evidence="7">
    <name type="scientific">freshwater metagenome</name>
    <dbReference type="NCBI Taxonomy" id="449393"/>
    <lineage>
        <taxon>unclassified sequences</taxon>
        <taxon>metagenomes</taxon>
        <taxon>ecological metagenomes</taxon>
    </lineage>
</organism>
<sequence>MLHAFLLSFGVIFVAELGDKSQLMALAFATRYKTVPVLIAITLATGIVHLFSVALGGIIGTALPTKLINIVGAIAFVGFGLWTLRGDELTEEDKKSTKVSSKNIIIAVGTVFFLAELGDKTMLATVTLATTEGLVGTWAGSTLGMVVADGLAIAVGKALGDRLQAKTVRIASSIAFFVFAAIMFIDALR</sequence>
<evidence type="ECO:0000256" key="3">
    <source>
        <dbReference type="ARBA" id="ARBA00022692"/>
    </source>
</evidence>
<dbReference type="GO" id="GO:0016020">
    <property type="term" value="C:membrane"/>
    <property type="evidence" value="ECO:0007669"/>
    <property type="project" value="UniProtKB-SubCell"/>
</dbReference>
<feature type="transmembrane region" description="Helical" evidence="6">
    <location>
        <begin position="104"/>
        <end position="123"/>
    </location>
</feature>
<dbReference type="InterPro" id="IPR001727">
    <property type="entry name" value="GDT1-like"/>
</dbReference>
<feature type="transmembrane region" description="Helical" evidence="6">
    <location>
        <begin position="37"/>
        <end position="60"/>
    </location>
</feature>
<dbReference type="EMBL" id="CAEZUL010000062">
    <property type="protein sequence ID" value="CAB4599832.1"/>
    <property type="molecule type" value="Genomic_DNA"/>
</dbReference>
<keyword evidence="3 6" id="KW-0812">Transmembrane</keyword>
<feature type="transmembrane region" description="Helical" evidence="6">
    <location>
        <begin position="135"/>
        <end position="156"/>
    </location>
</feature>
<dbReference type="GO" id="GO:0046873">
    <property type="term" value="F:metal ion transmembrane transporter activity"/>
    <property type="evidence" value="ECO:0007669"/>
    <property type="project" value="InterPro"/>
</dbReference>
<protein>
    <submittedName>
        <fullName evidence="7">Unannotated protein</fullName>
    </submittedName>
</protein>